<feature type="transmembrane region" description="Helical" evidence="7">
    <location>
        <begin position="345"/>
        <end position="367"/>
    </location>
</feature>
<evidence type="ECO:0000256" key="7">
    <source>
        <dbReference type="SAM" id="Phobius"/>
    </source>
</evidence>
<evidence type="ECO:0000256" key="1">
    <source>
        <dbReference type="ARBA" id="ARBA00004651"/>
    </source>
</evidence>
<keyword evidence="2" id="KW-1003">Cell membrane</keyword>
<keyword evidence="3 7" id="KW-0812">Transmembrane</keyword>
<keyword evidence="10" id="KW-1185">Reference proteome</keyword>
<feature type="transmembrane region" description="Helical" evidence="7">
    <location>
        <begin position="188"/>
        <end position="212"/>
    </location>
</feature>
<feature type="transmembrane region" description="Helical" evidence="7">
    <location>
        <begin position="232"/>
        <end position="249"/>
    </location>
</feature>
<dbReference type="PANTHER" id="PTHR39087">
    <property type="entry name" value="UPF0104 MEMBRANE PROTEIN MJ1595"/>
    <property type="match status" value="1"/>
</dbReference>
<gene>
    <name evidence="8" type="ORF">MCBMB27_03074</name>
    <name evidence="9" type="ORF">SAMN05192567_10373</name>
</gene>
<sequence>MGAGSAYMRGNGPRSGSFRLGLTAFGRAAQPEGRTPIGMNFQGQHRSPAEPVEPVEHDAAADAKRKVRRSRYAWIGTGASIVLFAVSLGVLWKLVQSVSWAEVRSAIAAATAEQLGLAFLFVGVSYVFLTGYDALALRQLKIKVPYRITALASFTSYAVSFTLGFPLLTAGTIRYWIYARQGLSTAKIAALTVIAGFTFWLGMGVVLGLSLIIEAGQLAGLAFTSIRINQGVGLAALALVLGYLAWVSAKKRSITVKHWRLELPGASVSIGQMIVGIGDVCAAAAVLYVLLPQETTLGFTTFLAIYVLAAMLGIASNAPGGIGVFEATVLLALSSLPRNEVLTSLLLFRGCYYVVPFVTALAMLGLYEIVKRAGGARDPGPPEGTAGPSGRAWRDESETR</sequence>
<evidence type="ECO:0000313" key="9">
    <source>
        <dbReference type="EMBL" id="SFG40992.1"/>
    </source>
</evidence>
<keyword evidence="5 7" id="KW-0472">Membrane</keyword>
<feature type="transmembrane region" description="Helical" evidence="7">
    <location>
        <begin position="303"/>
        <end position="325"/>
    </location>
</feature>
<keyword evidence="4 7" id="KW-1133">Transmembrane helix</keyword>
<feature type="transmembrane region" description="Helical" evidence="7">
    <location>
        <begin position="269"/>
        <end position="291"/>
    </location>
</feature>
<accession>A0AAE8L544</accession>
<evidence type="ECO:0000313" key="10">
    <source>
        <dbReference type="Proteomes" id="UP000185487"/>
    </source>
</evidence>
<evidence type="ECO:0000313" key="8">
    <source>
        <dbReference type="EMBL" id="APT32365.1"/>
    </source>
</evidence>
<dbReference type="Proteomes" id="UP000199140">
    <property type="component" value="Unassembled WGS sequence"/>
</dbReference>
<name>A0AAE8L544_9HYPH</name>
<feature type="transmembrane region" description="Helical" evidence="7">
    <location>
        <begin position="115"/>
        <end position="136"/>
    </location>
</feature>
<evidence type="ECO:0000256" key="4">
    <source>
        <dbReference type="ARBA" id="ARBA00022989"/>
    </source>
</evidence>
<feature type="transmembrane region" description="Helical" evidence="7">
    <location>
        <begin position="72"/>
        <end position="95"/>
    </location>
</feature>
<dbReference type="KEGG" id="mphy:MCBMB27_03074"/>
<dbReference type="GO" id="GO:0005886">
    <property type="term" value="C:plasma membrane"/>
    <property type="evidence" value="ECO:0007669"/>
    <property type="project" value="UniProtKB-SubCell"/>
</dbReference>
<evidence type="ECO:0000256" key="2">
    <source>
        <dbReference type="ARBA" id="ARBA00022475"/>
    </source>
</evidence>
<dbReference type="EMBL" id="CP015367">
    <property type="protein sequence ID" value="APT32365.1"/>
    <property type="molecule type" value="Genomic_DNA"/>
</dbReference>
<organism evidence="9 11">
    <name type="scientific">Methylobacterium phyllosphaerae</name>
    <dbReference type="NCBI Taxonomy" id="418223"/>
    <lineage>
        <taxon>Bacteria</taxon>
        <taxon>Pseudomonadati</taxon>
        <taxon>Pseudomonadota</taxon>
        <taxon>Alphaproteobacteria</taxon>
        <taxon>Hyphomicrobiales</taxon>
        <taxon>Methylobacteriaceae</taxon>
        <taxon>Methylobacterium</taxon>
    </lineage>
</organism>
<dbReference type="EMBL" id="FOPK01000003">
    <property type="protein sequence ID" value="SFG40992.1"/>
    <property type="molecule type" value="Genomic_DNA"/>
</dbReference>
<evidence type="ECO:0000256" key="3">
    <source>
        <dbReference type="ARBA" id="ARBA00022692"/>
    </source>
</evidence>
<feature type="transmembrane region" description="Helical" evidence="7">
    <location>
        <begin position="148"/>
        <end position="168"/>
    </location>
</feature>
<dbReference type="PANTHER" id="PTHR39087:SF2">
    <property type="entry name" value="UPF0104 MEMBRANE PROTEIN MJ1595"/>
    <property type="match status" value="1"/>
</dbReference>
<proteinExistence type="predicted"/>
<reference evidence="9 11" key="2">
    <citation type="submission" date="2016-10" db="EMBL/GenBank/DDBJ databases">
        <authorList>
            <person name="Varghese N."/>
            <person name="Submissions S."/>
        </authorList>
    </citation>
    <scope>NUCLEOTIDE SEQUENCE [LARGE SCALE GENOMIC DNA]</scope>
    <source>
        <strain evidence="9 11">CBMB27</strain>
    </source>
</reference>
<dbReference type="AlphaFoldDB" id="A0AAE8L544"/>
<dbReference type="Proteomes" id="UP000185487">
    <property type="component" value="Chromosome"/>
</dbReference>
<dbReference type="Pfam" id="PF03706">
    <property type="entry name" value="LPG_synthase_TM"/>
    <property type="match status" value="1"/>
</dbReference>
<dbReference type="InterPro" id="IPR022791">
    <property type="entry name" value="L-PG_synthase/AglD"/>
</dbReference>
<feature type="region of interest" description="Disordered" evidence="6">
    <location>
        <begin position="376"/>
        <end position="400"/>
    </location>
</feature>
<comment type="subcellular location">
    <subcellularLocation>
        <location evidence="1">Cell membrane</location>
        <topology evidence="1">Multi-pass membrane protein</topology>
    </subcellularLocation>
</comment>
<evidence type="ECO:0000256" key="6">
    <source>
        <dbReference type="SAM" id="MobiDB-lite"/>
    </source>
</evidence>
<evidence type="ECO:0000313" key="11">
    <source>
        <dbReference type="Proteomes" id="UP000199140"/>
    </source>
</evidence>
<evidence type="ECO:0000256" key="5">
    <source>
        <dbReference type="ARBA" id="ARBA00023136"/>
    </source>
</evidence>
<protein>
    <submittedName>
        <fullName evidence="9">Uncharacterized protein</fullName>
    </submittedName>
</protein>
<reference evidence="8 10" key="1">
    <citation type="submission" date="2016-04" db="EMBL/GenBank/DDBJ databases">
        <title>Complete genome sequencing and analysis of CBMB27, Methylobacterium phyllosphaerae isolated from leaf tissues of rice (Oryza sativa L.).</title>
        <authorList>
            <person name="Lee Y."/>
            <person name="Hwangbo K."/>
            <person name="Chung H."/>
            <person name="Yoo J."/>
            <person name="Kim K.Y."/>
            <person name="Sa T.M."/>
            <person name="Um Y."/>
            <person name="Madhaiyan M."/>
        </authorList>
    </citation>
    <scope>NUCLEOTIDE SEQUENCE [LARGE SCALE GENOMIC DNA]</scope>
    <source>
        <strain evidence="8 10">CBMB27</strain>
    </source>
</reference>